<comment type="caution">
    <text evidence="11">The sequence shown here is derived from an EMBL/GenBank/DDBJ whole genome shotgun (WGS) entry which is preliminary data.</text>
</comment>
<dbReference type="PRINTS" id="PR01035">
    <property type="entry name" value="TCRTETA"/>
</dbReference>
<feature type="transmembrane region" description="Helical" evidence="8">
    <location>
        <begin position="342"/>
        <end position="368"/>
    </location>
</feature>
<evidence type="ECO:0000313" key="10">
    <source>
        <dbReference type="EMBL" id="PJZ69747.1"/>
    </source>
</evidence>
<dbReference type="PANTHER" id="PTHR23504:SF15">
    <property type="entry name" value="MAJOR FACILITATOR SUPERFAMILY (MFS) PROFILE DOMAIN-CONTAINING PROTEIN"/>
    <property type="match status" value="1"/>
</dbReference>
<proteinExistence type="inferred from homology"/>
<evidence type="ECO:0000256" key="2">
    <source>
        <dbReference type="ARBA" id="ARBA00004141"/>
    </source>
</evidence>
<feature type="domain" description="Major facilitator superfamily (MFS) profile" evidence="9">
    <location>
        <begin position="8"/>
        <end position="404"/>
    </location>
</feature>
<dbReference type="GO" id="GO:0016020">
    <property type="term" value="C:membrane"/>
    <property type="evidence" value="ECO:0007669"/>
    <property type="project" value="UniProtKB-SubCell"/>
</dbReference>
<keyword evidence="5 8" id="KW-0812">Transmembrane</keyword>
<feature type="transmembrane region" description="Helical" evidence="8">
    <location>
        <begin position="47"/>
        <end position="67"/>
    </location>
</feature>
<gene>
    <name evidence="10" type="ORF">CH360_09125</name>
    <name evidence="11" type="ORF">CH373_11110</name>
</gene>
<evidence type="ECO:0000256" key="5">
    <source>
        <dbReference type="ARBA" id="ARBA00022692"/>
    </source>
</evidence>
<dbReference type="InterPro" id="IPR020846">
    <property type="entry name" value="MFS_dom"/>
</dbReference>
<evidence type="ECO:0000256" key="1">
    <source>
        <dbReference type="ARBA" id="ARBA00003279"/>
    </source>
</evidence>
<comment type="subcellular location">
    <subcellularLocation>
        <location evidence="2">Membrane</location>
        <topology evidence="2">Multi-pass membrane protein</topology>
    </subcellularLocation>
</comment>
<feature type="transmembrane region" description="Helical" evidence="8">
    <location>
        <begin position="254"/>
        <end position="273"/>
    </location>
</feature>
<dbReference type="GO" id="GO:0022857">
    <property type="term" value="F:transmembrane transporter activity"/>
    <property type="evidence" value="ECO:0007669"/>
    <property type="project" value="InterPro"/>
</dbReference>
<dbReference type="SUPFAM" id="SSF103473">
    <property type="entry name" value="MFS general substrate transporter"/>
    <property type="match status" value="1"/>
</dbReference>
<feature type="transmembrane region" description="Helical" evidence="8">
    <location>
        <begin position="137"/>
        <end position="159"/>
    </location>
</feature>
<evidence type="ECO:0000313" key="11">
    <source>
        <dbReference type="EMBL" id="PJZ73038.1"/>
    </source>
</evidence>
<organism evidence="11 13">
    <name type="scientific">Leptospira perolatii</name>
    <dbReference type="NCBI Taxonomy" id="2023191"/>
    <lineage>
        <taxon>Bacteria</taxon>
        <taxon>Pseudomonadati</taxon>
        <taxon>Spirochaetota</taxon>
        <taxon>Spirochaetia</taxon>
        <taxon>Leptospirales</taxon>
        <taxon>Leptospiraceae</taxon>
        <taxon>Leptospira</taxon>
    </lineage>
</organism>
<dbReference type="InterPro" id="IPR036259">
    <property type="entry name" value="MFS_trans_sf"/>
</dbReference>
<sequence>MTVQKKSALWFVLITLLIDFTGFGIIIPVVPKLIEQLIGGDLSDASLYGGWLTFAYAFTQFIWAPIIGGISDRYGRRPVLLASLFGLGIDYIFLSLAPTIWWLFVGRILAGITGASYSAAGAYIADISPPEKRSQNFGLVGAVFGIGFIVGPVIGGLFSKFGPRVPFLVAAFLSLVNWVYGYFILPESLPKESRRKFDWKRANPIGVILRVRKYPKTISGLLLSIALIFLANQSSESTWTYYTMEKFLWDSEMVGYSLGVVGITMAIVQGGLLRIIIPKLGQKNSAYIGIFTRVVISILFALATQGWMMYALLVPFALCFVATPAMQGYVSNHIPHNEQGELQGIMAGIMSITSIIGPVLMTNLFHYFSKPGTDPYFPGAPFLMSAVLALASGIICFSCFRIENEAASSVVTESSN</sequence>
<evidence type="ECO:0000313" key="12">
    <source>
        <dbReference type="Proteomes" id="UP000231962"/>
    </source>
</evidence>
<feature type="transmembrane region" description="Helical" evidence="8">
    <location>
        <begin position="79"/>
        <end position="102"/>
    </location>
</feature>
<keyword evidence="4" id="KW-0813">Transport</keyword>
<dbReference type="RefSeq" id="WP_100713728.1">
    <property type="nucleotide sequence ID" value="NZ_NPDY01000007.1"/>
</dbReference>
<dbReference type="Proteomes" id="UP000231990">
    <property type="component" value="Unassembled WGS sequence"/>
</dbReference>
<evidence type="ECO:0000256" key="3">
    <source>
        <dbReference type="ARBA" id="ARBA00007520"/>
    </source>
</evidence>
<keyword evidence="7 8" id="KW-0472">Membrane</keyword>
<dbReference type="PROSITE" id="PS00216">
    <property type="entry name" value="SUGAR_TRANSPORT_1"/>
    <property type="match status" value="1"/>
</dbReference>
<dbReference type="Gene3D" id="1.20.1250.20">
    <property type="entry name" value="MFS general substrate transporter like domains"/>
    <property type="match status" value="1"/>
</dbReference>
<feature type="transmembrane region" description="Helical" evidence="8">
    <location>
        <begin position="309"/>
        <end position="330"/>
    </location>
</feature>
<dbReference type="InterPro" id="IPR011701">
    <property type="entry name" value="MFS"/>
</dbReference>
<dbReference type="OrthoDB" id="9793283at2"/>
<comment type="function">
    <text evidence="1">Resistance to tetracycline by an active tetracycline efflux. This is an energy-dependent process that decreases the accumulation of the antibiotic in whole cells. This protein functions as a metal-tetracycline/H(+) antiporter.</text>
</comment>
<dbReference type="InterPro" id="IPR005829">
    <property type="entry name" value="Sugar_transporter_CS"/>
</dbReference>
<evidence type="ECO:0000256" key="7">
    <source>
        <dbReference type="ARBA" id="ARBA00023136"/>
    </source>
</evidence>
<dbReference type="AlphaFoldDB" id="A0A2M9ZLS2"/>
<feature type="transmembrane region" description="Helical" evidence="8">
    <location>
        <begin position="217"/>
        <end position="234"/>
    </location>
</feature>
<evidence type="ECO:0000256" key="8">
    <source>
        <dbReference type="SAM" id="Phobius"/>
    </source>
</evidence>
<evidence type="ECO:0000313" key="13">
    <source>
        <dbReference type="Proteomes" id="UP000231990"/>
    </source>
</evidence>
<protein>
    <submittedName>
        <fullName evidence="11">Tetracycline resistance MFS efflux pump</fullName>
    </submittedName>
</protein>
<feature type="transmembrane region" description="Helical" evidence="8">
    <location>
        <begin position="7"/>
        <end position="27"/>
    </location>
</feature>
<evidence type="ECO:0000256" key="6">
    <source>
        <dbReference type="ARBA" id="ARBA00022989"/>
    </source>
</evidence>
<dbReference type="PROSITE" id="PS50850">
    <property type="entry name" value="MFS"/>
    <property type="match status" value="1"/>
</dbReference>
<comment type="similarity">
    <text evidence="3">Belongs to the major facilitator superfamily. TCR/Tet family.</text>
</comment>
<feature type="transmembrane region" description="Helical" evidence="8">
    <location>
        <begin position="285"/>
        <end position="303"/>
    </location>
</feature>
<dbReference type="CDD" id="cd17388">
    <property type="entry name" value="MFS_TetA"/>
    <property type="match status" value="1"/>
</dbReference>
<dbReference type="PANTHER" id="PTHR23504">
    <property type="entry name" value="MAJOR FACILITATOR SUPERFAMILY DOMAIN-CONTAINING PROTEIN 10"/>
    <property type="match status" value="1"/>
</dbReference>
<reference evidence="12 13" key="1">
    <citation type="submission" date="2017-07" db="EMBL/GenBank/DDBJ databases">
        <title>Leptospira spp. isolated from tropical soils.</title>
        <authorList>
            <person name="Thibeaux R."/>
            <person name="Iraola G."/>
            <person name="Ferres I."/>
            <person name="Bierque E."/>
            <person name="Girault D."/>
            <person name="Soupe-Gilbert M.-E."/>
            <person name="Picardeau M."/>
            <person name="Goarant C."/>
        </authorList>
    </citation>
    <scope>NUCLEOTIDE SEQUENCE [LARGE SCALE GENOMIC DNA]</scope>
    <source>
        <strain evidence="11 13">FH1-B-B1</strain>
        <strain evidence="10 12">FH1-B-C1</strain>
    </source>
</reference>
<evidence type="ECO:0000256" key="4">
    <source>
        <dbReference type="ARBA" id="ARBA00022448"/>
    </source>
</evidence>
<feature type="transmembrane region" description="Helical" evidence="8">
    <location>
        <begin position="165"/>
        <end position="185"/>
    </location>
</feature>
<evidence type="ECO:0000259" key="9">
    <source>
        <dbReference type="PROSITE" id="PS50850"/>
    </source>
</evidence>
<keyword evidence="6 8" id="KW-1133">Transmembrane helix</keyword>
<accession>A0A2M9ZLS2</accession>
<dbReference type="Proteomes" id="UP000231962">
    <property type="component" value="Unassembled WGS sequence"/>
</dbReference>
<feature type="transmembrane region" description="Helical" evidence="8">
    <location>
        <begin position="108"/>
        <end position="125"/>
    </location>
</feature>
<feature type="transmembrane region" description="Helical" evidence="8">
    <location>
        <begin position="380"/>
        <end position="400"/>
    </location>
</feature>
<dbReference type="EMBL" id="NPDZ01000006">
    <property type="protein sequence ID" value="PJZ73038.1"/>
    <property type="molecule type" value="Genomic_DNA"/>
</dbReference>
<keyword evidence="12" id="KW-1185">Reference proteome</keyword>
<dbReference type="InterPro" id="IPR001958">
    <property type="entry name" value="Tet-R_TetA/multi-R_MdtG-like"/>
</dbReference>
<dbReference type="Pfam" id="PF07690">
    <property type="entry name" value="MFS_1"/>
    <property type="match status" value="1"/>
</dbReference>
<name>A0A2M9ZLS2_9LEPT</name>
<dbReference type="EMBL" id="NPDY01000007">
    <property type="protein sequence ID" value="PJZ69747.1"/>
    <property type="molecule type" value="Genomic_DNA"/>
</dbReference>